<dbReference type="PANTHER" id="PTHR46305">
    <property type="match status" value="1"/>
</dbReference>
<keyword evidence="3" id="KW-0274">FAD</keyword>
<evidence type="ECO:0000256" key="3">
    <source>
        <dbReference type="ARBA" id="ARBA00022827"/>
    </source>
</evidence>
<dbReference type="InterPro" id="IPR052397">
    <property type="entry name" value="NADPH-QR_MdaB"/>
</dbReference>
<dbReference type="PANTHER" id="PTHR46305:SF3">
    <property type="entry name" value="NADPH:QUINONE OXIDOREDUCTASE MDAB"/>
    <property type="match status" value="1"/>
</dbReference>
<evidence type="ECO:0000256" key="2">
    <source>
        <dbReference type="ARBA" id="ARBA00022630"/>
    </source>
</evidence>
<organism evidence="6 7">
    <name type="scientific">Tenacibaculum polynesiense</name>
    <dbReference type="NCBI Taxonomy" id="3137857"/>
    <lineage>
        <taxon>Bacteria</taxon>
        <taxon>Pseudomonadati</taxon>
        <taxon>Bacteroidota</taxon>
        <taxon>Flavobacteriia</taxon>
        <taxon>Flavobacteriales</taxon>
        <taxon>Flavobacteriaceae</taxon>
        <taxon>Tenacibaculum</taxon>
    </lineage>
</organism>
<accession>A0ABM9P7V1</accession>
<dbReference type="InterPro" id="IPR003680">
    <property type="entry name" value="Flavodoxin_fold"/>
</dbReference>
<comment type="similarity">
    <text evidence="4">Belongs to the oxidoreductase MdaB family.</text>
</comment>
<dbReference type="EC" id="1.6.5.10" evidence="6"/>
<gene>
    <name evidence="6" type="primary">mdaB</name>
    <name evidence="6" type="ORF">T190423A01A_10212</name>
</gene>
<reference evidence="6 7" key="1">
    <citation type="submission" date="2024-05" db="EMBL/GenBank/DDBJ databases">
        <authorList>
            <person name="Duchaud E."/>
        </authorList>
    </citation>
    <scope>NUCLEOTIDE SEQUENCE [LARGE SCALE GENOMIC DNA]</scope>
    <source>
        <strain evidence="6">Ena-SAMPLE-TAB-13-05-2024-13:56:06:370-140308</strain>
    </source>
</reference>
<comment type="cofactor">
    <cofactor evidence="1">
        <name>FAD</name>
        <dbReference type="ChEBI" id="CHEBI:57692"/>
    </cofactor>
</comment>
<name>A0ABM9P7V1_9FLAO</name>
<protein>
    <submittedName>
        <fullName evidence="6">NADPH:quinone oxidoreductase MdaB</fullName>
        <ecNumber evidence="6">1.6.5.10</ecNumber>
    </submittedName>
</protein>
<evidence type="ECO:0000313" key="7">
    <source>
        <dbReference type="Proteomes" id="UP001497527"/>
    </source>
</evidence>
<dbReference type="SUPFAM" id="SSF52218">
    <property type="entry name" value="Flavoproteins"/>
    <property type="match status" value="1"/>
</dbReference>
<keyword evidence="6" id="KW-0560">Oxidoreductase</keyword>
<feature type="domain" description="Flavodoxin-like fold" evidence="5">
    <location>
        <begin position="3"/>
        <end position="193"/>
    </location>
</feature>
<keyword evidence="7" id="KW-1185">Reference proteome</keyword>
<dbReference type="Gene3D" id="3.40.50.360">
    <property type="match status" value="1"/>
</dbReference>
<dbReference type="InterPro" id="IPR029039">
    <property type="entry name" value="Flavoprotein-like_sf"/>
</dbReference>
<keyword evidence="2" id="KW-0285">Flavoprotein</keyword>
<evidence type="ECO:0000259" key="5">
    <source>
        <dbReference type="Pfam" id="PF02525"/>
    </source>
</evidence>
<sequence length="197" mass="23165">MQNVFIINGHEEYEFSKGRLNESLITRLKDLLAKEKFSIKTTTMKDDYDIEEEIMKHQWADIIVVQMPVNWMATPWSFKKYQDYVYSFGMDGRLCSGDGRTREDASKQYGTGGTLQGKKYMLSLTFNAPEEAFNNKEQWFFEGRSVDDLFLPTHLNFKFFGMEALPTFVCYDVMKNPNIENDFQRFEEHINKHVVNA</sequence>
<evidence type="ECO:0000313" key="6">
    <source>
        <dbReference type="EMBL" id="CAL2101649.1"/>
    </source>
</evidence>
<dbReference type="GO" id="GO:0008753">
    <property type="term" value="F:NADPH dehydrogenase (quinone) activity"/>
    <property type="evidence" value="ECO:0007669"/>
    <property type="project" value="UniProtKB-EC"/>
</dbReference>
<dbReference type="RefSeq" id="WP_348715193.1">
    <property type="nucleotide sequence ID" value="NZ_CAXJIO010000010.1"/>
</dbReference>
<dbReference type="EMBL" id="CAXJIO010000010">
    <property type="protein sequence ID" value="CAL2101649.1"/>
    <property type="molecule type" value="Genomic_DNA"/>
</dbReference>
<dbReference type="Proteomes" id="UP001497527">
    <property type="component" value="Unassembled WGS sequence"/>
</dbReference>
<evidence type="ECO:0000256" key="1">
    <source>
        <dbReference type="ARBA" id="ARBA00001974"/>
    </source>
</evidence>
<proteinExistence type="inferred from homology"/>
<dbReference type="Pfam" id="PF02525">
    <property type="entry name" value="Flavodoxin_2"/>
    <property type="match status" value="1"/>
</dbReference>
<evidence type="ECO:0000256" key="4">
    <source>
        <dbReference type="ARBA" id="ARBA00037981"/>
    </source>
</evidence>
<comment type="caution">
    <text evidence="6">The sequence shown here is derived from an EMBL/GenBank/DDBJ whole genome shotgun (WGS) entry which is preliminary data.</text>
</comment>